<dbReference type="PROSITE" id="PS51352">
    <property type="entry name" value="THIOREDOXIN_2"/>
    <property type="match status" value="1"/>
</dbReference>
<name>A0A2H4GVH6_PENMO</name>
<evidence type="ECO:0000256" key="2">
    <source>
        <dbReference type="ARBA" id="ARBA00013017"/>
    </source>
</evidence>
<dbReference type="GO" id="GO:0008379">
    <property type="term" value="F:thioredoxin peroxidase activity"/>
    <property type="evidence" value="ECO:0007669"/>
    <property type="project" value="TreeGrafter"/>
</dbReference>
<dbReference type="OrthoDB" id="185659at2759"/>
<keyword evidence="3" id="KW-0575">Peroxidase</keyword>
<evidence type="ECO:0000259" key="9">
    <source>
        <dbReference type="PROSITE" id="PS51352"/>
    </source>
</evidence>
<evidence type="ECO:0000256" key="8">
    <source>
        <dbReference type="ARBA" id="ARBA00049091"/>
    </source>
</evidence>
<dbReference type="InterPro" id="IPR013766">
    <property type="entry name" value="Thioredoxin_domain"/>
</dbReference>
<dbReference type="GO" id="GO:0042744">
    <property type="term" value="P:hydrogen peroxide catabolic process"/>
    <property type="evidence" value="ECO:0007669"/>
    <property type="project" value="TreeGrafter"/>
</dbReference>
<keyword evidence="7" id="KW-0676">Redox-active center</keyword>
<evidence type="ECO:0000256" key="6">
    <source>
        <dbReference type="ARBA" id="ARBA00023157"/>
    </source>
</evidence>
<sequence length="211" mass="23109">MEVSEAGPKISASVDENGPPTIPWAVPCITCDMVEGAEFKTFSHKDLVGHYYLVIFYPSDFSPLARSELLAFSDRMGEFTALGCKVFACSTDSKYNHLAWFNTSRENGGIGQLKFPLLADKSTKFSASHGVLNERKKTTPLMLLIVDAKQNVRQMILSDETSCHNVDEILRLVSAIQYADNTGKICPGSWKPGDEGLSNHCPVQKGTSASK</sequence>
<evidence type="ECO:0000313" key="10">
    <source>
        <dbReference type="EMBL" id="AQW41376.1"/>
    </source>
</evidence>
<keyword evidence="4" id="KW-0049">Antioxidant</keyword>
<reference evidence="10" key="1">
    <citation type="submission" date="2016-11" db="EMBL/GenBank/DDBJ databases">
        <title>Molecular characterization and functional analysis of peroxiredoxin gene family from black tiger shrimp Penaeus monodon.</title>
        <authorList>
            <person name="Fu M.J."/>
            <person name="Liu W."/>
            <person name="Zhao C."/>
            <person name="Qiu L.H."/>
        </authorList>
    </citation>
    <scope>NUCLEOTIDE SEQUENCE</scope>
</reference>
<feature type="domain" description="Thioredoxin" evidence="9">
    <location>
        <begin position="1"/>
        <end position="178"/>
    </location>
</feature>
<dbReference type="InterPro" id="IPR050217">
    <property type="entry name" value="Peroxiredoxin"/>
</dbReference>
<accession>A0A2H4GVH6</accession>
<dbReference type="EC" id="1.11.1.24" evidence="2"/>
<comment type="similarity">
    <text evidence="1">Belongs to the peroxiredoxin family. AhpC/Prx1 subfamily.</text>
</comment>
<dbReference type="AlphaFoldDB" id="A0A2H4GVH6"/>
<dbReference type="GO" id="GO:0045454">
    <property type="term" value="P:cell redox homeostasis"/>
    <property type="evidence" value="ECO:0007669"/>
    <property type="project" value="TreeGrafter"/>
</dbReference>
<evidence type="ECO:0000256" key="4">
    <source>
        <dbReference type="ARBA" id="ARBA00022862"/>
    </source>
</evidence>
<dbReference type="Pfam" id="PF10417">
    <property type="entry name" value="1-cysPrx_C"/>
    <property type="match status" value="1"/>
</dbReference>
<comment type="catalytic activity">
    <reaction evidence="8">
        <text>a hydroperoxide + [thioredoxin]-dithiol = an alcohol + [thioredoxin]-disulfide + H2O</text>
        <dbReference type="Rhea" id="RHEA:62620"/>
        <dbReference type="Rhea" id="RHEA-COMP:10698"/>
        <dbReference type="Rhea" id="RHEA-COMP:10700"/>
        <dbReference type="ChEBI" id="CHEBI:15377"/>
        <dbReference type="ChEBI" id="CHEBI:29950"/>
        <dbReference type="ChEBI" id="CHEBI:30879"/>
        <dbReference type="ChEBI" id="CHEBI:35924"/>
        <dbReference type="ChEBI" id="CHEBI:50058"/>
        <dbReference type="EC" id="1.11.1.24"/>
    </reaction>
</comment>
<organism evidence="10">
    <name type="scientific">Penaeus monodon</name>
    <name type="common">Giant tiger prawn</name>
    <dbReference type="NCBI Taxonomy" id="6687"/>
    <lineage>
        <taxon>Eukaryota</taxon>
        <taxon>Metazoa</taxon>
        <taxon>Ecdysozoa</taxon>
        <taxon>Arthropoda</taxon>
        <taxon>Crustacea</taxon>
        <taxon>Multicrustacea</taxon>
        <taxon>Malacostraca</taxon>
        <taxon>Eumalacostraca</taxon>
        <taxon>Eucarida</taxon>
        <taxon>Decapoda</taxon>
        <taxon>Dendrobranchiata</taxon>
        <taxon>Penaeoidea</taxon>
        <taxon>Penaeidae</taxon>
        <taxon>Penaeus</taxon>
    </lineage>
</organism>
<evidence type="ECO:0000256" key="1">
    <source>
        <dbReference type="ARBA" id="ARBA00009796"/>
    </source>
</evidence>
<dbReference type="InterPro" id="IPR019479">
    <property type="entry name" value="Peroxiredoxin_C"/>
</dbReference>
<keyword evidence="6" id="KW-1015">Disulfide bond</keyword>
<dbReference type="PANTHER" id="PTHR10681:SF163">
    <property type="entry name" value="AT16346P-RELATED"/>
    <property type="match status" value="1"/>
</dbReference>
<dbReference type="GO" id="GO:0005829">
    <property type="term" value="C:cytosol"/>
    <property type="evidence" value="ECO:0007669"/>
    <property type="project" value="TreeGrafter"/>
</dbReference>
<dbReference type="SUPFAM" id="SSF52833">
    <property type="entry name" value="Thioredoxin-like"/>
    <property type="match status" value="1"/>
</dbReference>
<dbReference type="Pfam" id="PF00578">
    <property type="entry name" value="AhpC-TSA"/>
    <property type="match status" value="1"/>
</dbReference>
<evidence type="ECO:0000256" key="7">
    <source>
        <dbReference type="ARBA" id="ARBA00023284"/>
    </source>
</evidence>
<evidence type="ECO:0000256" key="5">
    <source>
        <dbReference type="ARBA" id="ARBA00023002"/>
    </source>
</evidence>
<dbReference type="Gene3D" id="3.40.30.10">
    <property type="entry name" value="Glutaredoxin"/>
    <property type="match status" value="1"/>
</dbReference>
<dbReference type="EMBL" id="KY204029">
    <property type="protein sequence ID" value="AQW41376.1"/>
    <property type="molecule type" value="mRNA"/>
</dbReference>
<dbReference type="InterPro" id="IPR000866">
    <property type="entry name" value="AhpC/TSA"/>
</dbReference>
<dbReference type="GO" id="GO:0019430">
    <property type="term" value="P:removal of superoxide radicals"/>
    <property type="evidence" value="ECO:0007669"/>
    <property type="project" value="TreeGrafter"/>
</dbReference>
<evidence type="ECO:0000256" key="3">
    <source>
        <dbReference type="ARBA" id="ARBA00022559"/>
    </source>
</evidence>
<dbReference type="InterPro" id="IPR036249">
    <property type="entry name" value="Thioredoxin-like_sf"/>
</dbReference>
<keyword evidence="5" id="KW-0560">Oxidoreductase</keyword>
<protein>
    <recommendedName>
        <fullName evidence="2">thioredoxin-dependent peroxiredoxin</fullName>
        <ecNumber evidence="2">1.11.1.24</ecNumber>
    </recommendedName>
</protein>
<dbReference type="PANTHER" id="PTHR10681">
    <property type="entry name" value="THIOREDOXIN PEROXIDASE"/>
    <property type="match status" value="1"/>
</dbReference>
<proteinExistence type="evidence at transcript level"/>